<dbReference type="InterPro" id="IPR049730">
    <property type="entry name" value="SNF2/RAD54-like_C"/>
</dbReference>
<dbReference type="CDD" id="cd18793">
    <property type="entry name" value="SF2_C_SNF"/>
    <property type="match status" value="1"/>
</dbReference>
<evidence type="ECO:0000313" key="4">
    <source>
        <dbReference type="EMBL" id="OGB89442.1"/>
    </source>
</evidence>
<dbReference type="Pfam" id="PF13091">
    <property type="entry name" value="PLDc_2"/>
    <property type="match status" value="1"/>
</dbReference>
<organism evidence="4 5">
    <name type="scientific">candidate division WOR-1 bacterium RIFCSPHIGHO2_01_FULL_53_15</name>
    <dbReference type="NCBI Taxonomy" id="1802564"/>
    <lineage>
        <taxon>Bacteria</taxon>
        <taxon>Bacillati</taxon>
        <taxon>Saganbacteria</taxon>
    </lineage>
</organism>
<dbReference type="SUPFAM" id="SSF56024">
    <property type="entry name" value="Phospholipase D/nuclease"/>
    <property type="match status" value="1"/>
</dbReference>
<dbReference type="PANTHER" id="PTHR45766:SF6">
    <property type="entry name" value="SWI_SNF-RELATED MATRIX-ASSOCIATED ACTIN-DEPENDENT REGULATOR OF CHROMATIN SUBFAMILY A-LIKE PROTEIN 1"/>
    <property type="match status" value="1"/>
</dbReference>
<dbReference type="EMBL" id="METM01000025">
    <property type="protein sequence ID" value="OGB89442.1"/>
    <property type="molecule type" value="Genomic_DNA"/>
</dbReference>
<dbReference type="SUPFAM" id="SSF52540">
    <property type="entry name" value="P-loop containing nucleoside triphosphate hydrolases"/>
    <property type="match status" value="1"/>
</dbReference>
<feature type="domain" description="Helicase ATP-binding" evidence="2">
    <location>
        <begin position="269"/>
        <end position="402"/>
    </location>
</feature>
<dbReference type="InterPro" id="IPR000330">
    <property type="entry name" value="SNF2_N"/>
</dbReference>
<dbReference type="InterPro" id="IPR014001">
    <property type="entry name" value="Helicase_ATP-bd"/>
</dbReference>
<keyword evidence="1" id="KW-0378">Hydrolase</keyword>
<dbReference type="GO" id="GO:0031297">
    <property type="term" value="P:replication fork processing"/>
    <property type="evidence" value="ECO:0007669"/>
    <property type="project" value="TreeGrafter"/>
</dbReference>
<protein>
    <recommendedName>
        <fullName evidence="6">Helicase</fullName>
    </recommendedName>
</protein>
<evidence type="ECO:0008006" key="6">
    <source>
        <dbReference type="Google" id="ProtNLM"/>
    </source>
</evidence>
<dbReference type="Pfam" id="PF00271">
    <property type="entry name" value="Helicase_C"/>
    <property type="match status" value="1"/>
</dbReference>
<accession>A0A1F4Q2F9</accession>
<dbReference type="GO" id="GO:0016787">
    <property type="term" value="F:hydrolase activity"/>
    <property type="evidence" value="ECO:0007669"/>
    <property type="project" value="UniProtKB-KW"/>
</dbReference>
<dbReference type="Gene3D" id="3.30.870.10">
    <property type="entry name" value="Endonuclease Chain A"/>
    <property type="match status" value="1"/>
</dbReference>
<dbReference type="InterPro" id="IPR027417">
    <property type="entry name" value="P-loop_NTPase"/>
</dbReference>
<dbReference type="GO" id="GO:0005524">
    <property type="term" value="F:ATP binding"/>
    <property type="evidence" value="ECO:0007669"/>
    <property type="project" value="InterPro"/>
</dbReference>
<dbReference type="Pfam" id="PF00176">
    <property type="entry name" value="SNF2-rel_dom"/>
    <property type="match status" value="1"/>
</dbReference>
<name>A0A1F4Q2F9_UNCSA</name>
<dbReference type="InterPro" id="IPR001650">
    <property type="entry name" value="Helicase_C-like"/>
</dbReference>
<evidence type="ECO:0000259" key="3">
    <source>
        <dbReference type="PROSITE" id="PS51194"/>
    </source>
</evidence>
<evidence type="ECO:0000256" key="1">
    <source>
        <dbReference type="ARBA" id="ARBA00022801"/>
    </source>
</evidence>
<dbReference type="PROSITE" id="PS51192">
    <property type="entry name" value="HELICASE_ATP_BIND_1"/>
    <property type="match status" value="1"/>
</dbReference>
<proteinExistence type="predicted"/>
<evidence type="ECO:0000259" key="2">
    <source>
        <dbReference type="PROSITE" id="PS51192"/>
    </source>
</evidence>
<feature type="domain" description="Helicase C-terminal" evidence="3">
    <location>
        <begin position="693"/>
        <end position="864"/>
    </location>
</feature>
<dbReference type="Gene3D" id="3.40.50.300">
    <property type="entry name" value="P-loop containing nucleotide triphosphate hydrolases"/>
    <property type="match status" value="2"/>
</dbReference>
<dbReference type="InterPro" id="IPR025202">
    <property type="entry name" value="PLD-like_dom"/>
</dbReference>
<dbReference type="PROSITE" id="PS51194">
    <property type="entry name" value="HELICASE_CTER"/>
    <property type="match status" value="1"/>
</dbReference>
<sequence length="1088" mass="125590">MTNNFITNQDRLLSEVFNNILPSSSKLHFLVGFFYFSGFEQIYKNVQDKQMRVLVGLEIEKDIYNKVKEFEVIQIVNYSRGKIRENFNKSFVQLFNDTDYFDSEEKQVAFRIFLNKIKDGSLEIRKTLEPNHAKLYIFEKAQDQSEGGEYPGSIITGSSNLTGSGLGGRHEINVISRDKAFFLEGKKIFDDLWGSSVVIADKGNIDSFLVDVVEKVWIDKLYRPYLLYVRVLEEYFNESEASEVKLPAEITNEKYLNLKYQIDAIRRALNIIEKHSGVLISDVVGLGKSIIASAIAHNLRLKTAIISPPHLKDQWDDFRLKFDFNAKVYGGGSIDKALEDDLRQGFGLVIVDEAHKYRNAGTIDYGYLHQLCQNKKVVLLTATPFNNRPQDIFSLISLFQIPARSTIQTVETLTSRFKDMVKEYNDIKKEQKEEGDPVALKQRIRELADKIRDILSPVLIRRTRLDLRAISEYDNDLKKQGIDFPTVNPPKPMDYKLGKLAKLYKETLELIAPTENEEEELAAMEAKKGFIGARYKPVFYLKNIEKYRKEIIDEFGDENLFRQSQINIARFMRRLLVRRYESSIEAFKHTLSTMIYSAEQIKKWHENGKVPIYKKGKLPDYDSLFESTGEDLDEELEDINYEENLKKFTEKGLKIIDSKEFKKSFIEDVEKDIKLLKSIRKQWIEEAAEFDPKIEEFIKVLKEKLKETPKRKIIVFSEFADTVNYLYGQIKDKVKTVKYTSADASSSLKRAIRANFDASEEKPANDYDVLIGTDAISEGVNLNRAGIVFNYDIPYNPTRVIQRIGRINRVSKKVFDDLYTYNFFPTAPGEVEIGTKRISTLKIAIIQTLMGADAQVLTNEEEIEPFLAKQFKEATEENERSWDTKYLDELKHLQAHQPAIVRESKAIPKRVRIQRTVKKDKSGVIVFGKKGANYVFKYGDNTNEESVLALGAIDGLKLFEADVTEKAKDTSRGFEAIYQNVKRLLFRKKTQIPSDTARRLTLEKITWLRDNVPDKKDYFIDLLRVVEELDSLPDHYEKVVRSIDERALQKDIARLIKLVPHSYLTDVINKAQAIDEGEESLILAEELL</sequence>
<dbReference type="SMART" id="SM00487">
    <property type="entry name" value="DEXDc"/>
    <property type="match status" value="1"/>
</dbReference>
<gene>
    <name evidence="4" type="ORF">A2625_00470</name>
</gene>
<dbReference type="GO" id="GO:0006281">
    <property type="term" value="P:DNA repair"/>
    <property type="evidence" value="ECO:0007669"/>
    <property type="project" value="TreeGrafter"/>
</dbReference>
<dbReference type="SMART" id="SM00490">
    <property type="entry name" value="HELICc"/>
    <property type="match status" value="1"/>
</dbReference>
<dbReference type="AlphaFoldDB" id="A0A1F4Q2F9"/>
<dbReference type="PANTHER" id="PTHR45766">
    <property type="entry name" value="DNA ANNEALING HELICASE AND ENDONUCLEASE ZRANB3 FAMILY MEMBER"/>
    <property type="match status" value="1"/>
</dbReference>
<reference evidence="4 5" key="1">
    <citation type="journal article" date="2016" name="Nat. Commun.">
        <title>Thousands of microbial genomes shed light on interconnected biogeochemical processes in an aquifer system.</title>
        <authorList>
            <person name="Anantharaman K."/>
            <person name="Brown C.T."/>
            <person name="Hug L.A."/>
            <person name="Sharon I."/>
            <person name="Castelle C.J."/>
            <person name="Probst A.J."/>
            <person name="Thomas B.C."/>
            <person name="Singh A."/>
            <person name="Wilkins M.J."/>
            <person name="Karaoz U."/>
            <person name="Brodie E.L."/>
            <person name="Williams K.H."/>
            <person name="Hubbard S.S."/>
            <person name="Banfield J.F."/>
        </authorList>
    </citation>
    <scope>NUCLEOTIDE SEQUENCE [LARGE SCALE GENOMIC DNA]</scope>
</reference>
<comment type="caution">
    <text evidence="4">The sequence shown here is derived from an EMBL/GenBank/DDBJ whole genome shotgun (WGS) entry which is preliminary data.</text>
</comment>
<evidence type="ECO:0000313" key="5">
    <source>
        <dbReference type="Proteomes" id="UP000178724"/>
    </source>
</evidence>
<dbReference type="Proteomes" id="UP000178724">
    <property type="component" value="Unassembled WGS sequence"/>
</dbReference>